<dbReference type="GO" id="GO:0003743">
    <property type="term" value="F:translation initiation factor activity"/>
    <property type="evidence" value="ECO:0007669"/>
    <property type="project" value="UniProtKB-KW"/>
</dbReference>
<feature type="compositionally biased region" description="Polar residues" evidence="10">
    <location>
        <begin position="950"/>
        <end position="960"/>
    </location>
</feature>
<evidence type="ECO:0000256" key="5">
    <source>
        <dbReference type="ARBA" id="ARBA00022553"/>
    </source>
</evidence>
<dbReference type="FunFam" id="1.25.40.180:FF:000020">
    <property type="entry name" value="Eukaryotic translation initiation factor subunit"/>
    <property type="match status" value="1"/>
</dbReference>
<evidence type="ECO:0000256" key="3">
    <source>
        <dbReference type="ARBA" id="ARBA00022490"/>
    </source>
</evidence>
<dbReference type="GO" id="GO:0034063">
    <property type="term" value="P:stress granule assembly"/>
    <property type="evidence" value="ECO:0007669"/>
    <property type="project" value="UniProtKB-ARBA"/>
</dbReference>
<feature type="region of interest" description="Disordered" evidence="10">
    <location>
        <begin position="153"/>
        <end position="425"/>
    </location>
</feature>
<feature type="compositionally biased region" description="Basic and acidic residues" evidence="10">
    <location>
        <begin position="213"/>
        <end position="228"/>
    </location>
</feature>
<feature type="region of interest" description="Disordered" evidence="10">
    <location>
        <begin position="1"/>
        <end position="85"/>
    </location>
</feature>
<name>A0AA35JJY8_SACUV</name>
<feature type="compositionally biased region" description="Low complexity" evidence="10">
    <location>
        <begin position="920"/>
        <end position="944"/>
    </location>
</feature>
<gene>
    <name evidence="12" type="primary">SUVC07G1950</name>
    <name evidence="12" type="ORF">SUVC_07G1950</name>
</gene>
<evidence type="ECO:0000256" key="1">
    <source>
        <dbReference type="ARBA" id="ARBA00004496"/>
    </source>
</evidence>
<keyword evidence="5" id="KW-0597">Phosphoprotein</keyword>
<dbReference type="AlphaFoldDB" id="A0AA35JJY8"/>
<dbReference type="InterPro" id="IPR036211">
    <property type="entry name" value="eIF4G_eIF4E-bd_sf"/>
</dbReference>
<dbReference type="GO" id="GO:0042149">
    <property type="term" value="P:cellular response to glucose starvation"/>
    <property type="evidence" value="ECO:0007669"/>
    <property type="project" value="UniProtKB-ARBA"/>
</dbReference>
<accession>A0AA35JJY8</accession>
<proteinExistence type="inferred from homology"/>
<dbReference type="FunFam" id="1.20.970.30:FF:000002">
    <property type="entry name" value="Translation initiation factor eIF4G"/>
    <property type="match status" value="1"/>
</dbReference>
<dbReference type="PANTHER" id="PTHR23253:SF9">
    <property type="entry name" value="EUKARYOTIC TRANSLATION INITIATION FACTOR 4 GAMMA 2"/>
    <property type="match status" value="1"/>
</dbReference>
<dbReference type="Gene3D" id="1.25.40.180">
    <property type="match status" value="1"/>
</dbReference>
<keyword evidence="7" id="KW-0694">RNA-binding</keyword>
<feature type="domain" description="MIF4G" evidence="11">
    <location>
        <begin position="643"/>
        <end position="886"/>
    </location>
</feature>
<feature type="compositionally biased region" description="Polar residues" evidence="10">
    <location>
        <begin position="374"/>
        <end position="399"/>
    </location>
</feature>
<feature type="compositionally biased region" description="Basic and acidic residues" evidence="10">
    <location>
        <begin position="156"/>
        <end position="195"/>
    </location>
</feature>
<evidence type="ECO:0000256" key="10">
    <source>
        <dbReference type="SAM" id="MobiDB-lite"/>
    </source>
</evidence>
<dbReference type="EMBL" id="OX365918">
    <property type="protein sequence ID" value="CAI4062398.1"/>
    <property type="molecule type" value="Genomic_DNA"/>
</dbReference>
<feature type="compositionally biased region" description="Polar residues" evidence="10">
    <location>
        <begin position="247"/>
        <end position="260"/>
    </location>
</feature>
<dbReference type="GO" id="GO:0000932">
    <property type="term" value="C:P-body"/>
    <property type="evidence" value="ECO:0007669"/>
    <property type="project" value="UniProtKB-ARBA"/>
</dbReference>
<comment type="subunit">
    <text evidence="9">Component of the eIF4F complex, which composition varies with external and internal environmental conditions. It is composed of at least eIF4A (TIF1/TIF2), eIF4E (TIF45) and eIF4G (TIF4631 or TIF4632). Interacts with PAT1 in a RNA-dependent manner.</text>
</comment>
<evidence type="ECO:0000313" key="13">
    <source>
        <dbReference type="Proteomes" id="UP001162090"/>
    </source>
</evidence>
<evidence type="ECO:0000256" key="8">
    <source>
        <dbReference type="ARBA" id="ARBA00022917"/>
    </source>
</evidence>
<evidence type="ECO:0000313" key="12">
    <source>
        <dbReference type="EMBL" id="CAI4062398.1"/>
    </source>
</evidence>
<dbReference type="GO" id="GO:0003729">
    <property type="term" value="F:mRNA binding"/>
    <property type="evidence" value="ECO:0007669"/>
    <property type="project" value="TreeGrafter"/>
</dbReference>
<dbReference type="InterPro" id="IPR022745">
    <property type="entry name" value="eIF4G1_eIF4E-bd"/>
</dbReference>
<dbReference type="GO" id="GO:0010494">
    <property type="term" value="C:cytoplasmic stress granule"/>
    <property type="evidence" value="ECO:0007669"/>
    <property type="project" value="UniProtKB-ARBA"/>
</dbReference>
<feature type="region of interest" description="Disordered" evidence="10">
    <location>
        <begin position="531"/>
        <end position="603"/>
    </location>
</feature>
<feature type="compositionally biased region" description="Basic and acidic residues" evidence="10">
    <location>
        <begin position="572"/>
        <end position="601"/>
    </location>
</feature>
<dbReference type="InterPro" id="IPR003890">
    <property type="entry name" value="MIF4G-like_typ-3"/>
</dbReference>
<reference evidence="12" key="1">
    <citation type="submission" date="2022-10" db="EMBL/GenBank/DDBJ databases">
        <authorList>
            <person name="Byrne P K."/>
        </authorList>
    </citation>
    <scope>NUCLEOTIDE SEQUENCE</scope>
    <source>
        <strain evidence="12">CBS7001</strain>
    </source>
</reference>
<keyword evidence="6" id="KW-0810">Translation regulation</keyword>
<evidence type="ECO:0000256" key="9">
    <source>
        <dbReference type="ARBA" id="ARBA00065484"/>
    </source>
</evidence>
<dbReference type="GO" id="GO:0006417">
    <property type="term" value="P:regulation of translation"/>
    <property type="evidence" value="ECO:0007669"/>
    <property type="project" value="UniProtKB-KW"/>
</dbReference>
<evidence type="ECO:0000256" key="4">
    <source>
        <dbReference type="ARBA" id="ARBA00022540"/>
    </source>
</evidence>
<dbReference type="Gene3D" id="1.20.970.30">
    <property type="entry name" value="eIF4G, eIF4E-binding domain"/>
    <property type="match status" value="1"/>
</dbReference>
<organism evidence="12 13">
    <name type="scientific">Saccharomyces uvarum</name>
    <name type="common">Yeast</name>
    <name type="synonym">Saccharomyces bayanus var. uvarum</name>
    <dbReference type="NCBI Taxonomy" id="230603"/>
    <lineage>
        <taxon>Eukaryota</taxon>
        <taxon>Fungi</taxon>
        <taxon>Dikarya</taxon>
        <taxon>Ascomycota</taxon>
        <taxon>Saccharomycotina</taxon>
        <taxon>Saccharomycetes</taxon>
        <taxon>Saccharomycetales</taxon>
        <taxon>Saccharomycetaceae</taxon>
        <taxon>Saccharomyces</taxon>
    </lineage>
</organism>
<feature type="compositionally biased region" description="Polar residues" evidence="10">
    <location>
        <begin position="550"/>
        <end position="561"/>
    </location>
</feature>
<dbReference type="GO" id="GO:0016281">
    <property type="term" value="C:eukaryotic translation initiation factor 4F complex"/>
    <property type="evidence" value="ECO:0007669"/>
    <property type="project" value="TreeGrafter"/>
</dbReference>
<dbReference type="SUPFAM" id="SSF48371">
    <property type="entry name" value="ARM repeat"/>
    <property type="match status" value="1"/>
</dbReference>
<feature type="region of interest" description="Disordered" evidence="10">
    <location>
        <begin position="911"/>
        <end position="991"/>
    </location>
</feature>
<dbReference type="SMART" id="SM00543">
    <property type="entry name" value="MIF4G"/>
    <property type="match status" value="1"/>
</dbReference>
<evidence type="ECO:0000256" key="7">
    <source>
        <dbReference type="ARBA" id="ARBA00022884"/>
    </source>
</evidence>
<evidence type="ECO:0000256" key="6">
    <source>
        <dbReference type="ARBA" id="ARBA00022845"/>
    </source>
</evidence>
<keyword evidence="3" id="KW-0963">Cytoplasm</keyword>
<feature type="compositionally biased region" description="Polar residues" evidence="10">
    <location>
        <begin position="29"/>
        <end position="43"/>
    </location>
</feature>
<evidence type="ECO:0000256" key="2">
    <source>
        <dbReference type="ARBA" id="ARBA00005775"/>
    </source>
</evidence>
<dbReference type="PANTHER" id="PTHR23253">
    <property type="entry name" value="EUKARYOTIC TRANSLATION INITIATION FACTOR 4 GAMMA"/>
    <property type="match status" value="1"/>
</dbReference>
<keyword evidence="8" id="KW-0648">Protein biosynthesis</keyword>
<keyword evidence="4" id="KW-0396">Initiation factor</keyword>
<feature type="compositionally biased region" description="Basic and acidic residues" evidence="10">
    <location>
        <begin position="275"/>
        <end position="354"/>
    </location>
</feature>
<dbReference type="Pfam" id="PF02854">
    <property type="entry name" value="MIF4G"/>
    <property type="match status" value="1"/>
</dbReference>
<evidence type="ECO:0000259" key="11">
    <source>
        <dbReference type="SMART" id="SM00543"/>
    </source>
</evidence>
<dbReference type="Proteomes" id="UP001162090">
    <property type="component" value="Chromosome 7"/>
</dbReference>
<comment type="similarity">
    <text evidence="2">Belongs to the eukaryotic initiation factor 4G family.</text>
</comment>
<sequence length="991" mass="112462">MTEQTGPLPPHSQPTNGYKKYPAHDNEYSGPNSQPNNHYNENQYGAKESHNNRQYQSKGGRYGSNKYSNRNNSQGNSQYYNNRYNNSYRLNNNDYNAAMMPNMQWPANYYAPQMYYIPQQMVPVNSPPYTHQPLNTNTTEPPSAPKTTKIEITTKTGERLNLKKFHEEKKASKNDESNDEVEQKSKSATPFEKEVTPVVAANQPTKETSPEAAVEKSASEAEKTKRLFLEQVRMRKAAMERKKNGLASGNEQKSNNVDSSNGDKTKPNPFLQPETVKDKPKVTEEQPKSAEQEPKPVEEEPKPVEEEPKPVEEEPKPVEEEPKPVEDEPKPVEEEPKPVEEEPKPVEEEPKPVEEADASVIDVKPAVSEIAPQQDASGSITKTVTFNEPESESSSQDTTELAEENKDNVSDANDSETVNKTDTIDEDSVNLEIAKAENADITAEETTSSTSGIDIPTVSQLLESLKNAEPILNIYDFSYPADIEKPDIKYKKPSVKYTYGPTFLLQFKDKLKVKADPAWVEAVSSKIVIPPHMARNRPKDGGRFGGDFRSPSNRNLDHSANSRMSSKRRSKRMGDDRKSNRGYTSRRDREKAFERAEEQAPKENIVPLVPSANRWVPKSRVKKTEKKLAPDGKTELLNNEEVERKMKSLLNKLTLEMFDSISTEILDIANQSKWEDDGETLKIVIEQIFHKACDEPHWSSMYAQLCGKVVKDLDVSIEDKENEGKNGPKLVLHYLVARCHEEFEKGWADKLPAGEDGNPLEPELMSDDYYIAAAAKRRGLGLVRFIGYLYCLNLLTGKMMFECFRRLMKDLNNDPSEETLESVIELLDTVGKQFEHDKFVTPQATLEGSVLLDNLFLLLQHIINEGSVSNRIKFKLIDVKELREIKHWNNAKKDAGPKTIQQIHQEDEQLRQMKNSQRTNSRFNNHHNQSNSNRFSSNRRNMQNAPRDSFASSKTTSFRNNQKHSRKAEESSQAPKANMFDALMNNDGDSE</sequence>
<dbReference type="InterPro" id="IPR016024">
    <property type="entry name" value="ARM-type_fold"/>
</dbReference>
<feature type="compositionally biased region" description="Low complexity" evidence="10">
    <location>
        <begin position="67"/>
        <end position="85"/>
    </location>
</feature>
<protein>
    <recommendedName>
        <fullName evidence="11">MIF4G domain-containing protein</fullName>
    </recommendedName>
</protein>
<dbReference type="Pfam" id="PF12152">
    <property type="entry name" value="eIF_4G1"/>
    <property type="match status" value="1"/>
</dbReference>
<dbReference type="SUPFAM" id="SSF101489">
    <property type="entry name" value="Eukaryotic initiation factor 4f subunit eIF4g, eIF4e-binding domain"/>
    <property type="match status" value="1"/>
</dbReference>
<comment type="subcellular location">
    <subcellularLocation>
        <location evidence="1">Cytoplasm</location>
    </subcellularLocation>
</comment>